<evidence type="ECO:0000313" key="2">
    <source>
        <dbReference type="EMBL" id="QPT09633.1"/>
    </source>
</evidence>
<keyword evidence="1" id="KW-0472">Membrane</keyword>
<accession>A0A7T3ACY4</accession>
<gene>
    <name evidence="2" type="ORF">I6G38_05060</name>
</gene>
<protein>
    <submittedName>
        <fullName evidence="2">Uncharacterized protein</fullName>
    </submittedName>
</protein>
<keyword evidence="1" id="KW-0812">Transmembrane</keyword>
<dbReference type="RefSeq" id="WP_126053203.1">
    <property type="nucleotide sequence ID" value="NZ_AP023323.1"/>
</dbReference>
<reference evidence="2 3" key="1">
    <citation type="submission" date="2020-12" db="EMBL/GenBank/DDBJ databases">
        <title>FDA dAtabase for Regulatory Grade micrObial Sequences (FDA-ARGOS): Supporting development and validation of Infectious Disease Dx tests.</title>
        <authorList>
            <person name="Sproer C."/>
            <person name="Gronow S."/>
            <person name="Severitt S."/>
            <person name="Schroder I."/>
            <person name="Tallon L."/>
            <person name="Sadzewicz L."/>
            <person name="Zhao X."/>
            <person name="Boylan J."/>
            <person name="Ott S."/>
            <person name="Bowen H."/>
            <person name="Vavikolanu K."/>
            <person name="Mehta A."/>
            <person name="Aluvathingal J."/>
            <person name="Nadendla S."/>
            <person name="Lowell S."/>
            <person name="Myers T."/>
            <person name="Yan Y."/>
            <person name="Sichtig H."/>
        </authorList>
    </citation>
    <scope>NUCLEOTIDE SEQUENCE [LARGE SCALE GENOMIC DNA]</scope>
    <source>
        <strain evidence="2 3">FDAARGOS_881</strain>
    </source>
</reference>
<name>A0A7T3ACY4_SPHPI</name>
<sequence>MTIRRGFGRMVSLYERAPLRQLLDLDPIGAVDWIVVALARRMVRFLDGAHATEYLDGPAVSSGWRGNFVFLLFWVTLIVGTVAVFA</sequence>
<dbReference type="AlphaFoldDB" id="A0A7T3ACY4"/>
<dbReference type="Proteomes" id="UP000594836">
    <property type="component" value="Chromosome"/>
</dbReference>
<dbReference type="OrthoDB" id="10014497at2"/>
<organism evidence="2 3">
    <name type="scientific">Sphingomonas paucimobilis</name>
    <name type="common">Pseudomonas paucimobilis</name>
    <dbReference type="NCBI Taxonomy" id="13689"/>
    <lineage>
        <taxon>Bacteria</taxon>
        <taxon>Pseudomonadati</taxon>
        <taxon>Pseudomonadota</taxon>
        <taxon>Alphaproteobacteria</taxon>
        <taxon>Sphingomonadales</taxon>
        <taxon>Sphingomonadaceae</taxon>
        <taxon>Sphingomonas</taxon>
    </lineage>
</organism>
<proteinExistence type="predicted"/>
<dbReference type="EMBL" id="CP065713">
    <property type="protein sequence ID" value="QPT09633.1"/>
    <property type="molecule type" value="Genomic_DNA"/>
</dbReference>
<evidence type="ECO:0000256" key="1">
    <source>
        <dbReference type="SAM" id="Phobius"/>
    </source>
</evidence>
<keyword evidence="1" id="KW-1133">Transmembrane helix</keyword>
<evidence type="ECO:0000313" key="3">
    <source>
        <dbReference type="Proteomes" id="UP000594836"/>
    </source>
</evidence>
<feature type="transmembrane region" description="Helical" evidence="1">
    <location>
        <begin position="68"/>
        <end position="85"/>
    </location>
</feature>